<dbReference type="InterPro" id="IPR036098">
    <property type="entry name" value="Thymidylate_synthase_ThyX_sf"/>
</dbReference>
<keyword evidence="2" id="KW-1185">Reference proteome</keyword>
<evidence type="ECO:0008006" key="3">
    <source>
        <dbReference type="Google" id="ProtNLM"/>
    </source>
</evidence>
<dbReference type="GO" id="GO:0006231">
    <property type="term" value="P:dTMP biosynthetic process"/>
    <property type="evidence" value="ECO:0007669"/>
    <property type="project" value="InterPro"/>
</dbReference>
<dbReference type="EMBL" id="JABVCQ010000007">
    <property type="protein sequence ID" value="MBB1125499.1"/>
    <property type="molecule type" value="Genomic_DNA"/>
</dbReference>
<sequence length="160" mass="18681">MRVTAIKLTDEVLMRTACDFTRDPNAEPSKMTLDRMYQCEHSPMRTQLFWIEMHQIPTFVSVHLVRHNVGVTHFVQSKRDQLADRNTPINHAMLINAQELVNMSRKRLCKKSADETRHVWKTVKNEIAKIDYALAERMVADCIYRGKCHELNSCMGISYE</sequence>
<comment type="caution">
    <text evidence="1">The sequence shown here is derived from an EMBL/GenBank/DDBJ whole genome shotgun (WGS) entry which is preliminary data.</text>
</comment>
<dbReference type="Gene3D" id="3.30.1360.170">
    <property type="match status" value="1"/>
</dbReference>
<dbReference type="AlphaFoldDB" id="A0A839HEP5"/>
<name>A0A839HEP5_9GAMM</name>
<dbReference type="GO" id="GO:0050797">
    <property type="term" value="F:thymidylate synthase (FAD) activity"/>
    <property type="evidence" value="ECO:0007669"/>
    <property type="project" value="InterPro"/>
</dbReference>
<protein>
    <recommendedName>
        <fullName evidence="3">Thymidylate synthase (FAD)</fullName>
    </recommendedName>
</protein>
<evidence type="ECO:0000313" key="2">
    <source>
        <dbReference type="Proteomes" id="UP000548632"/>
    </source>
</evidence>
<gene>
    <name evidence="1" type="ORF">HUK38_04545</name>
</gene>
<dbReference type="RefSeq" id="WP_182582909.1">
    <property type="nucleotide sequence ID" value="NZ_JABVCQ010000007.1"/>
</dbReference>
<reference evidence="1 2" key="1">
    <citation type="journal article" date="2020" name="Arch. Microbiol.">
        <title>The genome sequence of the giant phototrophic gammaproteobacterium Thiospirillum jenense gives insight into its physiological properties and phylogenetic relationships.</title>
        <authorList>
            <person name="Imhoff J.F."/>
            <person name="Meyer T.E."/>
            <person name="Kyndt J.A."/>
        </authorList>
    </citation>
    <scope>NUCLEOTIDE SEQUENCE [LARGE SCALE GENOMIC DNA]</scope>
    <source>
        <strain evidence="1 2">DSM 216</strain>
    </source>
</reference>
<dbReference type="Proteomes" id="UP000548632">
    <property type="component" value="Unassembled WGS sequence"/>
</dbReference>
<evidence type="ECO:0000313" key="1">
    <source>
        <dbReference type="EMBL" id="MBB1125499.1"/>
    </source>
</evidence>
<accession>A0A839HEP5</accession>
<proteinExistence type="predicted"/>
<dbReference type="GO" id="GO:0050660">
    <property type="term" value="F:flavin adenine dinucleotide binding"/>
    <property type="evidence" value="ECO:0007669"/>
    <property type="project" value="InterPro"/>
</dbReference>
<organism evidence="1 2">
    <name type="scientific">Thiospirillum jenense</name>
    <dbReference type="NCBI Taxonomy" id="1653858"/>
    <lineage>
        <taxon>Bacteria</taxon>
        <taxon>Pseudomonadati</taxon>
        <taxon>Pseudomonadota</taxon>
        <taxon>Gammaproteobacteria</taxon>
        <taxon>Chromatiales</taxon>
        <taxon>Chromatiaceae</taxon>
        <taxon>Thiospirillum</taxon>
    </lineage>
</organism>